<dbReference type="Pfam" id="PF13076">
    <property type="entry name" value="Fur_reg_FbpA"/>
    <property type="match status" value="1"/>
</dbReference>
<accession>A0ABM6QQG1</accession>
<evidence type="ECO:0000313" key="2">
    <source>
        <dbReference type="Proteomes" id="UP000265462"/>
    </source>
</evidence>
<keyword evidence="2" id="KW-1185">Reference proteome</keyword>
<proteinExistence type="predicted"/>
<sequence>MTAFKLYLREAIEQVRVKRIEQLQAAGYRKTVEGRLLDELTLSELNHEYHCLKEQKGK</sequence>
<organism evidence="1 2">
    <name type="scientific">Bacillus caldolyticus</name>
    <dbReference type="NCBI Taxonomy" id="1394"/>
    <lineage>
        <taxon>Bacteria</taxon>
        <taxon>Bacillati</taxon>
        <taxon>Bacillota</taxon>
        <taxon>Bacilli</taxon>
        <taxon>Bacillales</taxon>
        <taxon>Anoxybacillaceae</taxon>
        <taxon>Geobacillus</taxon>
        <taxon>Geobacillus thermoleovorans group</taxon>
    </lineage>
</organism>
<reference evidence="1 2" key="1">
    <citation type="submission" date="2018-02" db="EMBL/GenBank/DDBJ databases">
        <title>Complete genome and methylome analysis of Bacillus caldolyticus.</title>
        <authorList>
            <person name="Fomenkov A.I."/>
            <person name="Mersha F."/>
            <person name="Vincze T."/>
            <person name="Roberts R.J."/>
        </authorList>
    </citation>
    <scope>NUCLEOTIDE SEQUENCE [LARGE SCALE GENOMIC DNA]</scope>
    <source>
        <strain evidence="1 2">NEB414</strain>
    </source>
</reference>
<dbReference type="GeneID" id="32065558"/>
<dbReference type="EMBL" id="CP025074">
    <property type="protein sequence ID" value="AUI37759.1"/>
    <property type="molecule type" value="Genomic_DNA"/>
</dbReference>
<protein>
    <submittedName>
        <fullName evidence="1">Fur-regulated basic protein FbpA</fullName>
    </submittedName>
</protein>
<gene>
    <name evidence="1" type="ORF">CWI35_15635</name>
</gene>
<name>A0ABM6QQG1_BACCL</name>
<evidence type="ECO:0000313" key="1">
    <source>
        <dbReference type="EMBL" id="AUI37759.1"/>
    </source>
</evidence>
<dbReference type="InterPro" id="IPR025072">
    <property type="entry name" value="Fur_reg_FbpA"/>
</dbReference>
<dbReference type="RefSeq" id="WP_075261363.1">
    <property type="nucleotide sequence ID" value="NZ_CP025074.1"/>
</dbReference>
<dbReference type="Proteomes" id="UP000265462">
    <property type="component" value="Chromosome"/>
</dbReference>